<comment type="caution">
    <text evidence="1">The sequence shown here is derived from an EMBL/GenBank/DDBJ whole genome shotgun (WGS) entry which is preliminary data.</text>
</comment>
<name>A0A3L6SI54_PANMI</name>
<evidence type="ECO:0000313" key="2">
    <source>
        <dbReference type="Proteomes" id="UP000275267"/>
    </source>
</evidence>
<reference evidence="2" key="1">
    <citation type="journal article" date="2019" name="Nat. Commun.">
        <title>The genome of broomcorn millet.</title>
        <authorList>
            <person name="Zou C."/>
            <person name="Miki D."/>
            <person name="Li D."/>
            <person name="Tang Q."/>
            <person name="Xiao L."/>
            <person name="Rajput S."/>
            <person name="Deng P."/>
            <person name="Jia W."/>
            <person name="Huang R."/>
            <person name="Zhang M."/>
            <person name="Sun Y."/>
            <person name="Hu J."/>
            <person name="Fu X."/>
            <person name="Schnable P.S."/>
            <person name="Li F."/>
            <person name="Zhang H."/>
            <person name="Feng B."/>
            <person name="Zhu X."/>
            <person name="Liu R."/>
            <person name="Schnable J.C."/>
            <person name="Zhu J.-K."/>
            <person name="Zhang H."/>
        </authorList>
    </citation>
    <scope>NUCLEOTIDE SEQUENCE [LARGE SCALE GENOMIC DNA]</scope>
</reference>
<dbReference type="Proteomes" id="UP000275267">
    <property type="component" value="Unassembled WGS sequence"/>
</dbReference>
<gene>
    <name evidence="1" type="ORF">C2845_PM07G29210</name>
</gene>
<organism evidence="1 2">
    <name type="scientific">Panicum miliaceum</name>
    <name type="common">Proso millet</name>
    <name type="synonym">Broomcorn millet</name>
    <dbReference type="NCBI Taxonomy" id="4540"/>
    <lineage>
        <taxon>Eukaryota</taxon>
        <taxon>Viridiplantae</taxon>
        <taxon>Streptophyta</taxon>
        <taxon>Embryophyta</taxon>
        <taxon>Tracheophyta</taxon>
        <taxon>Spermatophyta</taxon>
        <taxon>Magnoliopsida</taxon>
        <taxon>Liliopsida</taxon>
        <taxon>Poales</taxon>
        <taxon>Poaceae</taxon>
        <taxon>PACMAD clade</taxon>
        <taxon>Panicoideae</taxon>
        <taxon>Panicodae</taxon>
        <taxon>Paniceae</taxon>
        <taxon>Panicinae</taxon>
        <taxon>Panicum</taxon>
        <taxon>Panicum sect. Panicum</taxon>
    </lineage>
</organism>
<proteinExistence type="predicted"/>
<keyword evidence="2" id="KW-1185">Reference proteome</keyword>
<accession>A0A3L6SI54</accession>
<sequence length="68" mass="7799">MIRHDRLQSQPNHRIVRYLNKGQHHQTKGLLRLSEAVAAQTLAIPKADVVGYMWQLALTNMAHSRSIK</sequence>
<evidence type="ECO:0000313" key="1">
    <source>
        <dbReference type="EMBL" id="RLN21825.1"/>
    </source>
</evidence>
<protein>
    <submittedName>
        <fullName evidence="1">Uncharacterized protein</fullName>
    </submittedName>
</protein>
<dbReference type="EMBL" id="PQIB02000004">
    <property type="protein sequence ID" value="RLN21825.1"/>
    <property type="molecule type" value="Genomic_DNA"/>
</dbReference>
<dbReference type="AlphaFoldDB" id="A0A3L6SI54"/>